<gene>
    <name evidence="1" type="ORF">SAMN05216326_101170</name>
</gene>
<name>A0A1H9YAT9_9PROT</name>
<sequence length="46" mass="5438">MTGATSLIQCRKTPDVHKVDTLRNNAERFDWLNINEENNHERNSRI</sequence>
<dbReference type="AlphaFoldDB" id="A0A1H9YAT9"/>
<protein>
    <submittedName>
        <fullName evidence="1">Uncharacterized protein</fullName>
    </submittedName>
</protein>
<evidence type="ECO:0000313" key="1">
    <source>
        <dbReference type="EMBL" id="SES65971.1"/>
    </source>
</evidence>
<proteinExistence type="predicted"/>
<reference evidence="2" key="1">
    <citation type="submission" date="2016-10" db="EMBL/GenBank/DDBJ databases">
        <authorList>
            <person name="Varghese N."/>
            <person name="Submissions S."/>
        </authorList>
    </citation>
    <scope>NUCLEOTIDE SEQUENCE [LARGE SCALE GENOMIC DNA]</scope>
    <source>
        <strain evidence="2">Nm71</strain>
    </source>
</reference>
<accession>A0A1H9YAT9</accession>
<evidence type="ECO:0000313" key="2">
    <source>
        <dbReference type="Proteomes" id="UP000199345"/>
    </source>
</evidence>
<organism evidence="1 2">
    <name type="scientific">Nitrosomonas marina</name>
    <dbReference type="NCBI Taxonomy" id="917"/>
    <lineage>
        <taxon>Bacteria</taxon>
        <taxon>Pseudomonadati</taxon>
        <taxon>Pseudomonadota</taxon>
        <taxon>Betaproteobacteria</taxon>
        <taxon>Nitrosomonadales</taxon>
        <taxon>Nitrosomonadaceae</taxon>
        <taxon>Nitrosomonas</taxon>
    </lineage>
</organism>
<dbReference type="Proteomes" id="UP000199345">
    <property type="component" value="Unassembled WGS sequence"/>
</dbReference>
<dbReference type="EMBL" id="FOIA01000001">
    <property type="protein sequence ID" value="SES65971.1"/>
    <property type="molecule type" value="Genomic_DNA"/>
</dbReference>
<keyword evidence="2" id="KW-1185">Reference proteome</keyword>